<dbReference type="InterPro" id="IPR018247">
    <property type="entry name" value="EF_Hand_1_Ca_BS"/>
</dbReference>
<gene>
    <name evidence="12" type="ORF">CHIRRI_LOCUS8617</name>
</gene>
<evidence type="ECO:0000256" key="7">
    <source>
        <dbReference type="ARBA" id="ARBA00022837"/>
    </source>
</evidence>
<dbReference type="OrthoDB" id="537032at2759"/>
<dbReference type="Pfam" id="PF01067">
    <property type="entry name" value="Calpain_III"/>
    <property type="match status" value="1"/>
</dbReference>
<dbReference type="GO" id="GO:0006508">
    <property type="term" value="P:proteolysis"/>
    <property type="evidence" value="ECO:0007669"/>
    <property type="project" value="UniProtKB-KW"/>
</dbReference>
<feature type="active site" evidence="8 9">
    <location>
        <position position="148"/>
    </location>
</feature>
<evidence type="ECO:0000256" key="1">
    <source>
        <dbReference type="ARBA" id="ARBA00007623"/>
    </source>
</evidence>
<dbReference type="InterPro" id="IPR033883">
    <property type="entry name" value="C2_III"/>
</dbReference>
<keyword evidence="2 9" id="KW-0645">Protease</keyword>
<feature type="active site" evidence="8 9">
    <location>
        <position position="332"/>
    </location>
</feature>
<keyword evidence="13" id="KW-1185">Reference proteome</keyword>
<reference evidence="12" key="2">
    <citation type="submission" date="2022-10" db="EMBL/GenBank/DDBJ databases">
        <authorList>
            <consortium name="ENA_rothamsted_submissions"/>
            <consortium name="culmorum"/>
            <person name="King R."/>
        </authorList>
    </citation>
    <scope>NUCLEOTIDE SEQUENCE</scope>
</reference>
<dbReference type="Gene3D" id="1.10.238.10">
    <property type="entry name" value="EF-hand"/>
    <property type="match status" value="1"/>
</dbReference>
<dbReference type="Gene3D" id="3.90.70.10">
    <property type="entry name" value="Cysteine proteinases"/>
    <property type="match status" value="1"/>
</dbReference>
<dbReference type="InterPro" id="IPR022682">
    <property type="entry name" value="Calpain_domain_III"/>
</dbReference>
<dbReference type="PANTHER" id="PTHR10183:SF433">
    <property type="entry name" value="CALPAIN-A-RELATED"/>
    <property type="match status" value="1"/>
</dbReference>
<dbReference type="InterPro" id="IPR001300">
    <property type="entry name" value="Peptidase_C2_calpain_cat"/>
</dbReference>
<evidence type="ECO:0000256" key="4">
    <source>
        <dbReference type="ARBA" id="ARBA00022737"/>
    </source>
</evidence>
<evidence type="ECO:0000313" key="12">
    <source>
        <dbReference type="EMBL" id="CAH1722866.1"/>
    </source>
</evidence>
<dbReference type="FunFam" id="2.60.120.380:FF:000001">
    <property type="entry name" value="Calpain-1 catalytic subunit"/>
    <property type="match status" value="1"/>
</dbReference>
<dbReference type="CDD" id="cd00044">
    <property type="entry name" value="CysPc"/>
    <property type="match status" value="1"/>
</dbReference>
<evidence type="ECO:0000256" key="3">
    <source>
        <dbReference type="ARBA" id="ARBA00022723"/>
    </source>
</evidence>
<dbReference type="GO" id="GO:0004198">
    <property type="term" value="F:calcium-dependent cysteine-type endopeptidase activity"/>
    <property type="evidence" value="ECO:0007669"/>
    <property type="project" value="InterPro"/>
</dbReference>
<proteinExistence type="inferred from homology"/>
<dbReference type="SUPFAM" id="SSF54001">
    <property type="entry name" value="Cysteine proteinases"/>
    <property type="match status" value="1"/>
</dbReference>
<dbReference type="SUPFAM" id="SSF47473">
    <property type="entry name" value="EF-hand"/>
    <property type="match status" value="1"/>
</dbReference>
<dbReference type="PROSITE" id="PS00139">
    <property type="entry name" value="THIOL_PROTEASE_CYS"/>
    <property type="match status" value="1"/>
</dbReference>
<evidence type="ECO:0000259" key="11">
    <source>
        <dbReference type="PROSITE" id="PS50222"/>
    </source>
</evidence>
<evidence type="ECO:0000256" key="2">
    <source>
        <dbReference type="ARBA" id="ARBA00022670"/>
    </source>
</evidence>
<evidence type="ECO:0000256" key="9">
    <source>
        <dbReference type="PROSITE-ProRule" id="PRU00239"/>
    </source>
</evidence>
<feature type="domain" description="EF-hand" evidence="11">
    <location>
        <begin position="703"/>
        <end position="738"/>
    </location>
</feature>
<dbReference type="InterPro" id="IPR036213">
    <property type="entry name" value="Calpain_III_sf"/>
</dbReference>
<feature type="domain" description="Calpain catalytic" evidence="10">
    <location>
        <begin position="93"/>
        <end position="392"/>
    </location>
</feature>
<dbReference type="Gene3D" id="2.60.120.380">
    <property type="match status" value="1"/>
</dbReference>
<dbReference type="CDD" id="cd00214">
    <property type="entry name" value="Calpain_III"/>
    <property type="match status" value="1"/>
</dbReference>
<evidence type="ECO:0000259" key="10">
    <source>
        <dbReference type="PROSITE" id="PS50203"/>
    </source>
</evidence>
<evidence type="ECO:0000256" key="6">
    <source>
        <dbReference type="ARBA" id="ARBA00022807"/>
    </source>
</evidence>
<name>A0A9P0J3A0_9DIPT</name>
<protein>
    <submittedName>
        <fullName evidence="12">Uncharacterized protein</fullName>
    </submittedName>
</protein>
<dbReference type="PRINTS" id="PR00704">
    <property type="entry name" value="CALPAIN"/>
</dbReference>
<dbReference type="InterPro" id="IPR022683">
    <property type="entry name" value="Calpain_III"/>
</dbReference>
<dbReference type="PROSITE" id="PS50222">
    <property type="entry name" value="EF_HAND_2"/>
    <property type="match status" value="1"/>
</dbReference>
<dbReference type="SMART" id="SM00230">
    <property type="entry name" value="CysPc"/>
    <property type="match status" value="1"/>
</dbReference>
<dbReference type="InterPro" id="IPR002048">
    <property type="entry name" value="EF_hand_dom"/>
</dbReference>
<evidence type="ECO:0000313" key="13">
    <source>
        <dbReference type="Proteomes" id="UP001153620"/>
    </source>
</evidence>
<dbReference type="GO" id="GO:0005737">
    <property type="term" value="C:cytoplasm"/>
    <property type="evidence" value="ECO:0007669"/>
    <property type="project" value="TreeGrafter"/>
</dbReference>
<evidence type="ECO:0000256" key="8">
    <source>
        <dbReference type="PIRSR" id="PIRSR622684-1"/>
    </source>
</evidence>
<dbReference type="SMART" id="SM00054">
    <property type="entry name" value="EFh"/>
    <property type="match status" value="2"/>
</dbReference>
<dbReference type="EMBL" id="OU895878">
    <property type="protein sequence ID" value="CAH1722866.1"/>
    <property type="molecule type" value="Genomic_DNA"/>
</dbReference>
<dbReference type="PROSITE" id="PS00018">
    <property type="entry name" value="EF_HAND_1"/>
    <property type="match status" value="1"/>
</dbReference>
<accession>A0A9P0J3A0</accession>
<dbReference type="SUPFAM" id="SSF49758">
    <property type="entry name" value="Calpain large subunit, middle domain (domain III)"/>
    <property type="match status" value="1"/>
</dbReference>
<dbReference type="Proteomes" id="UP001153620">
    <property type="component" value="Chromosome 2"/>
</dbReference>
<dbReference type="PROSITE" id="PS50203">
    <property type="entry name" value="CALPAIN_CAT"/>
    <property type="match status" value="1"/>
</dbReference>
<comment type="similarity">
    <text evidence="1">Belongs to the peptidase C2 family.</text>
</comment>
<dbReference type="Pfam" id="PF00648">
    <property type="entry name" value="Peptidase_C2"/>
    <property type="match status" value="1"/>
</dbReference>
<reference evidence="12" key="1">
    <citation type="submission" date="2022-01" db="EMBL/GenBank/DDBJ databases">
        <authorList>
            <person name="King R."/>
        </authorList>
    </citation>
    <scope>NUCLEOTIDE SEQUENCE</scope>
</reference>
<feature type="active site" evidence="8 9">
    <location>
        <position position="304"/>
    </location>
</feature>
<keyword evidence="4" id="KW-0677">Repeat</keyword>
<keyword evidence="6 9" id="KW-0788">Thiol protease</keyword>
<dbReference type="FunFam" id="3.90.70.10:FF:000001">
    <property type="entry name" value="Calpain-1 catalytic subunit"/>
    <property type="match status" value="1"/>
</dbReference>
<dbReference type="PANTHER" id="PTHR10183">
    <property type="entry name" value="CALPAIN"/>
    <property type="match status" value="1"/>
</dbReference>
<sequence>MDQLQSFFKSNIDSIGKDLLNQAGEVVMGAAKEYIGQAINEMFVIKKEAPSKRVLPSIQNMKIVGERASGLRGQKDVQDFYALRQQCLDSGSLFEDPEFPASDKSLFYSRRADRRYEWLRPMEIVDDPQFFVEGYSRFDVQQGELGDCWLLAAAANLTQDQKLFFRVVCDDNSFEENYAGIFHFRFWQYGKWVDVVIDDRLPTYRGQLVYMHSTENNEFWSAMLEKAYAKLHGSYEALKGGTTCEALEDFTGGVTEMYELKEAPSNLFHIIEKGFERNSMMGCSIEPDPNVNEAETPQGLVRGHAYSITKAQLVDIVTPNTTGKIPLLRLRNPWGNDVEWNGPWSDKSAEWRYIPDHAKEEIGLTFDHDGEFWISYRDFLKYFDRMEICNLSPDSLSEEQESGLKKKWNMNVFEGEWAAGISAGGCRNYLDSFHRNPQYVMTLEDPDEDDDDGKCTVLVALMQKNRRSRRNVGLDCLTVGFAVYRVTERDLAQKPLKMNFFKYNASVARSPAFINLREVSCRFKLSPGNYLIVPSTFEPNEEGEFLIRVFSEGKSTFGENDETVGLGDVDSRIAGDLPNIRDPTPERSAIEQLFMDMAGPDQEVGWMELKRILDHSMRDELVKHTDAAQATNGYQSYAEVNGQQQQQEEGGGNLLALICASLCKDTPLATLFGPPPNENNINNNTAATPLMTPIQNVSESQGFSKDICRSMVAMLDVDHSGKLGLEEFKTLLNDIVKWKAVFKLYDRANTNKLNGYEMREALGSAGYHLNNHILNSLVYRYGAADKTISFDDFIMCAVKVKTMIEHFKEKDYNNTNQATFTMDEWITRSLYS</sequence>
<dbReference type="InterPro" id="IPR000169">
    <property type="entry name" value="Pept_cys_AS"/>
</dbReference>
<dbReference type="GO" id="GO:0005509">
    <property type="term" value="F:calcium ion binding"/>
    <property type="evidence" value="ECO:0007669"/>
    <property type="project" value="InterPro"/>
</dbReference>
<dbReference type="InterPro" id="IPR022684">
    <property type="entry name" value="Calpain_cysteine_protease"/>
</dbReference>
<dbReference type="SMART" id="SM00720">
    <property type="entry name" value="calpain_III"/>
    <property type="match status" value="1"/>
</dbReference>
<organism evidence="12 13">
    <name type="scientific">Chironomus riparius</name>
    <dbReference type="NCBI Taxonomy" id="315576"/>
    <lineage>
        <taxon>Eukaryota</taxon>
        <taxon>Metazoa</taxon>
        <taxon>Ecdysozoa</taxon>
        <taxon>Arthropoda</taxon>
        <taxon>Hexapoda</taxon>
        <taxon>Insecta</taxon>
        <taxon>Pterygota</taxon>
        <taxon>Neoptera</taxon>
        <taxon>Endopterygota</taxon>
        <taxon>Diptera</taxon>
        <taxon>Nematocera</taxon>
        <taxon>Chironomoidea</taxon>
        <taxon>Chironomidae</taxon>
        <taxon>Chironominae</taxon>
        <taxon>Chironomus</taxon>
    </lineage>
</organism>
<keyword evidence="5 9" id="KW-0378">Hydrolase</keyword>
<dbReference type="InterPro" id="IPR038765">
    <property type="entry name" value="Papain-like_cys_pep_sf"/>
</dbReference>
<keyword evidence="3" id="KW-0479">Metal-binding</keyword>
<keyword evidence="7" id="KW-0106">Calcium</keyword>
<evidence type="ECO:0000256" key="5">
    <source>
        <dbReference type="ARBA" id="ARBA00022801"/>
    </source>
</evidence>
<dbReference type="InterPro" id="IPR011992">
    <property type="entry name" value="EF-hand-dom_pair"/>
</dbReference>
<dbReference type="AlphaFoldDB" id="A0A9P0J3A0"/>